<dbReference type="PANTHER" id="PTHR41534">
    <property type="entry name" value="BLR3401 PROTEIN"/>
    <property type="match status" value="1"/>
</dbReference>
<dbReference type="Gene3D" id="3.10.450.50">
    <property type="match status" value="1"/>
</dbReference>
<reference evidence="3" key="1">
    <citation type="journal article" date="2016" name="Appl. Environ. Microbiol.">
        <title>Functional Metagenomics of a Biostimulated Petroleum-Contaminated Soil Reveals an Extraordinary Diversity of Extradiol Dioxygenases.</title>
        <authorList>
            <person name="Terron-Gonzalez L."/>
            <person name="Martin-Cabello G."/>
            <person name="Ferrer M."/>
            <person name="Santero E."/>
        </authorList>
    </citation>
    <scope>NUCLEOTIDE SEQUENCE</scope>
</reference>
<sequence length="164" mass="19243">MTSGERCWISVERFLGREALCLDERKWDEWLALYREDAEYWLPAWDDDGELTVDPQSEISLIYYPSRAGLEDRIYRIRSRRSSATMPLMRTCHMFTLLSVEGRDGGVRARTSWTVQSVREDRTLAYYGWADYDLAEHGDTWLIARKKTVVLNDLADTMIDVYNV</sequence>
<evidence type="ECO:0000256" key="2">
    <source>
        <dbReference type="ARBA" id="ARBA00023002"/>
    </source>
</evidence>
<name>A0A126SYN0_9BACT</name>
<protein>
    <submittedName>
        <fullName evidence="3">Phenylpropionate dioxygenase small subunit</fullName>
    </submittedName>
</protein>
<evidence type="ECO:0000256" key="1">
    <source>
        <dbReference type="ARBA" id="ARBA00009570"/>
    </source>
</evidence>
<evidence type="ECO:0000313" key="3">
    <source>
        <dbReference type="EMBL" id="AMK59420.1"/>
    </source>
</evidence>
<dbReference type="Pfam" id="PF00866">
    <property type="entry name" value="Ring_hydroxyl_B"/>
    <property type="match status" value="1"/>
</dbReference>
<dbReference type="InterPro" id="IPR000391">
    <property type="entry name" value="Rng_hydr_dOase-bsu"/>
</dbReference>
<dbReference type="GO" id="GO:0051213">
    <property type="term" value="F:dioxygenase activity"/>
    <property type="evidence" value="ECO:0007669"/>
    <property type="project" value="UniProtKB-KW"/>
</dbReference>
<accession>A0A126SYN0</accession>
<keyword evidence="2" id="KW-0560">Oxidoreductase</keyword>
<proteinExistence type="inferred from homology"/>
<keyword evidence="3" id="KW-0223">Dioxygenase</keyword>
<dbReference type="CDD" id="cd00667">
    <property type="entry name" value="ring_hydroxylating_dioxygenases_beta"/>
    <property type="match status" value="1"/>
</dbReference>
<dbReference type="InterPro" id="IPR032710">
    <property type="entry name" value="NTF2-like_dom_sf"/>
</dbReference>
<organism evidence="3">
    <name type="scientific">uncultured bacterium UPO61</name>
    <dbReference type="NCBI Taxonomy" id="1776982"/>
    <lineage>
        <taxon>Bacteria</taxon>
        <taxon>environmental samples</taxon>
    </lineage>
</organism>
<dbReference type="GO" id="GO:0019380">
    <property type="term" value="P:3-phenylpropionate catabolic process"/>
    <property type="evidence" value="ECO:0007669"/>
    <property type="project" value="TreeGrafter"/>
</dbReference>
<comment type="similarity">
    <text evidence="1">Belongs to the bacterial ring-hydroxylating dioxygenase beta subunit family.</text>
</comment>
<dbReference type="SUPFAM" id="SSF54427">
    <property type="entry name" value="NTF2-like"/>
    <property type="match status" value="1"/>
</dbReference>
<dbReference type="PANTHER" id="PTHR41534:SF1">
    <property type="entry name" value="BLR3401 PROTEIN"/>
    <property type="match status" value="1"/>
</dbReference>
<dbReference type="EMBL" id="KU144985">
    <property type="protein sequence ID" value="AMK59420.1"/>
    <property type="molecule type" value="Genomic_DNA"/>
</dbReference>
<dbReference type="AlphaFoldDB" id="A0A126SYN0"/>